<proteinExistence type="inferred from homology"/>
<keyword evidence="4 11" id="KW-0520">NAD</keyword>
<dbReference type="PANTHER" id="PTHR43616:SF5">
    <property type="entry name" value="GLYCEROL DEHYDROGENASE 1"/>
    <property type="match status" value="1"/>
</dbReference>
<dbReference type="PROSITE" id="PS00913">
    <property type="entry name" value="ADH_IRON_1"/>
    <property type="match status" value="1"/>
</dbReference>
<keyword evidence="9" id="KW-0862">Zinc</keyword>
<feature type="domain" description="Alcohol dehydrogenase iron-type/glycerol dehydrogenase GldA" evidence="12">
    <location>
        <begin position="10"/>
        <end position="155"/>
    </location>
</feature>
<evidence type="ECO:0000256" key="1">
    <source>
        <dbReference type="ARBA" id="ARBA00007358"/>
    </source>
</evidence>
<dbReference type="InterPro" id="IPR001670">
    <property type="entry name" value="ADH_Fe/GldA"/>
</dbReference>
<comment type="pathway">
    <text evidence="5">Polyol metabolism; glycerol fermentation; glycerone phosphate from glycerol (oxidative route): step 1/2.</text>
</comment>
<evidence type="ECO:0000256" key="11">
    <source>
        <dbReference type="PIRSR" id="PIRSR000112-3"/>
    </source>
</evidence>
<comment type="catalytic activity">
    <reaction evidence="8">
        <text>glycerol + NAD(+) = dihydroxyacetone + NADH + H(+)</text>
        <dbReference type="Rhea" id="RHEA:13769"/>
        <dbReference type="ChEBI" id="CHEBI:15378"/>
        <dbReference type="ChEBI" id="CHEBI:16016"/>
        <dbReference type="ChEBI" id="CHEBI:17754"/>
        <dbReference type="ChEBI" id="CHEBI:57540"/>
        <dbReference type="ChEBI" id="CHEBI:57945"/>
        <dbReference type="EC" id="1.1.1.6"/>
    </reaction>
</comment>
<evidence type="ECO:0000256" key="5">
    <source>
        <dbReference type="ARBA" id="ARBA00037918"/>
    </source>
</evidence>
<dbReference type="Pfam" id="PF00465">
    <property type="entry name" value="Fe-ADH"/>
    <property type="match status" value="1"/>
</dbReference>
<feature type="binding site" evidence="11">
    <location>
        <position position="128"/>
    </location>
    <ligand>
        <name>NAD(+)</name>
        <dbReference type="ChEBI" id="CHEBI:57540"/>
    </ligand>
</feature>
<dbReference type="NCBIfam" id="NF006941">
    <property type="entry name" value="PRK09423.1"/>
    <property type="match status" value="1"/>
</dbReference>
<evidence type="ECO:0000256" key="10">
    <source>
        <dbReference type="PIRSR" id="PIRSR000112-2"/>
    </source>
</evidence>
<name>A0A848BW34_9FIRM</name>
<accession>A0A848BW34</accession>
<feature type="binding site" evidence="11">
    <location>
        <begin position="94"/>
        <end position="98"/>
    </location>
    <ligand>
        <name>NAD(+)</name>
        <dbReference type="ChEBI" id="CHEBI:57540"/>
    </ligand>
</feature>
<protein>
    <recommendedName>
        <fullName evidence="7">Glycerol dehydrogenase</fullName>
        <ecNumber evidence="6">1.1.1.6</ecNumber>
    </recommendedName>
</protein>
<feature type="binding site" evidence="10">
    <location>
        <position position="122"/>
    </location>
    <ligand>
        <name>glycerol</name>
        <dbReference type="ChEBI" id="CHEBI:17754"/>
    </ligand>
</feature>
<feature type="binding site" evidence="11">
    <location>
        <position position="132"/>
    </location>
    <ligand>
        <name>NAD(+)</name>
        <dbReference type="ChEBI" id="CHEBI:57540"/>
    </ligand>
</feature>
<keyword evidence="2 9" id="KW-0479">Metal-binding</keyword>
<dbReference type="CDD" id="cd08170">
    <property type="entry name" value="GlyDH"/>
    <property type="match status" value="1"/>
</dbReference>
<comment type="similarity">
    <text evidence="1">Belongs to the iron-containing alcohol dehydrogenase family.</text>
</comment>
<dbReference type="Gene3D" id="3.40.50.1970">
    <property type="match status" value="1"/>
</dbReference>
<dbReference type="AlphaFoldDB" id="A0A848BW34"/>
<evidence type="ECO:0000256" key="9">
    <source>
        <dbReference type="PIRSR" id="PIRSR000112-1"/>
    </source>
</evidence>
<dbReference type="PIRSF" id="PIRSF000112">
    <property type="entry name" value="Glycerol_dehydrogenase"/>
    <property type="match status" value="1"/>
</dbReference>
<feature type="binding site" evidence="9">
    <location>
        <position position="274"/>
    </location>
    <ligand>
        <name>glycerol</name>
        <dbReference type="ChEBI" id="CHEBI:17754"/>
    </ligand>
</feature>
<reference evidence="13 14" key="1">
    <citation type="submission" date="2020-04" db="EMBL/GenBank/DDBJ databases">
        <authorList>
            <person name="Hitch T.C.A."/>
            <person name="Wylensek D."/>
            <person name="Clavel T."/>
        </authorList>
    </citation>
    <scope>NUCLEOTIDE SEQUENCE [LARGE SCALE GENOMIC DNA]</scope>
    <source>
        <strain evidence="13 14">Oil-RF-744-FAT-WT-6-1</strain>
    </source>
</reference>
<evidence type="ECO:0000256" key="2">
    <source>
        <dbReference type="ARBA" id="ARBA00022723"/>
    </source>
</evidence>
<evidence type="ECO:0000313" key="14">
    <source>
        <dbReference type="Proteomes" id="UP000591071"/>
    </source>
</evidence>
<evidence type="ECO:0000259" key="12">
    <source>
        <dbReference type="Pfam" id="PF00465"/>
    </source>
</evidence>
<feature type="binding site" evidence="9">
    <location>
        <position position="172"/>
    </location>
    <ligand>
        <name>glycerol</name>
        <dbReference type="ChEBI" id="CHEBI:17754"/>
    </ligand>
</feature>
<dbReference type="Gene3D" id="1.20.1090.10">
    <property type="entry name" value="Dehydroquinate synthase-like - alpha domain"/>
    <property type="match status" value="1"/>
</dbReference>
<feature type="binding site" evidence="10">
    <location>
        <position position="274"/>
    </location>
    <ligand>
        <name>Zn(2+)</name>
        <dbReference type="ChEBI" id="CHEBI:29105"/>
        <note>catalytic</note>
    </ligand>
</feature>
<organism evidence="13 14">
    <name type="scientific">Megasphaera hexanoica</name>
    <dbReference type="NCBI Taxonomy" id="1675036"/>
    <lineage>
        <taxon>Bacteria</taxon>
        <taxon>Bacillati</taxon>
        <taxon>Bacillota</taxon>
        <taxon>Negativicutes</taxon>
        <taxon>Veillonellales</taxon>
        <taxon>Veillonellaceae</taxon>
        <taxon>Megasphaera</taxon>
    </lineage>
</organism>
<evidence type="ECO:0000256" key="8">
    <source>
        <dbReference type="ARBA" id="ARBA00049006"/>
    </source>
</evidence>
<dbReference type="PANTHER" id="PTHR43616">
    <property type="entry name" value="GLYCEROL DEHYDROGENASE"/>
    <property type="match status" value="1"/>
</dbReference>
<dbReference type="InterPro" id="IPR016205">
    <property type="entry name" value="Glycerol_DH"/>
</dbReference>
<dbReference type="RefSeq" id="WP_059075703.1">
    <property type="nucleotide sequence ID" value="NZ_JABAFG010000010.1"/>
</dbReference>
<comment type="caution">
    <text evidence="13">The sequence shown here is derived from an EMBL/GenBank/DDBJ whole genome shotgun (WGS) entry which is preliminary data.</text>
</comment>
<evidence type="ECO:0000256" key="3">
    <source>
        <dbReference type="ARBA" id="ARBA00023002"/>
    </source>
</evidence>
<dbReference type="EMBL" id="JABAFG010000010">
    <property type="protein sequence ID" value="NME28464.1"/>
    <property type="molecule type" value="Genomic_DNA"/>
</dbReference>
<dbReference type="SUPFAM" id="SSF56796">
    <property type="entry name" value="Dehydroquinate synthase-like"/>
    <property type="match status" value="1"/>
</dbReference>
<evidence type="ECO:0000256" key="6">
    <source>
        <dbReference type="ARBA" id="ARBA00039147"/>
    </source>
</evidence>
<evidence type="ECO:0000256" key="7">
    <source>
        <dbReference type="ARBA" id="ARBA00040132"/>
    </source>
</evidence>
<dbReference type="InterPro" id="IPR018211">
    <property type="entry name" value="ADH_Fe_CS"/>
</dbReference>
<comment type="cofactor">
    <cofactor evidence="9">
        <name>Zn(2+)</name>
        <dbReference type="ChEBI" id="CHEBI:29105"/>
    </cofactor>
    <text evidence="9">Binds 1 zinc ion per subunit.</text>
</comment>
<gene>
    <name evidence="13" type="ORF">HF872_07475</name>
</gene>
<evidence type="ECO:0000256" key="4">
    <source>
        <dbReference type="ARBA" id="ARBA00023027"/>
    </source>
</evidence>
<dbReference type="GO" id="GO:0046872">
    <property type="term" value="F:metal ion binding"/>
    <property type="evidence" value="ECO:0007669"/>
    <property type="project" value="UniProtKB-KW"/>
</dbReference>
<keyword evidence="3" id="KW-0560">Oxidoreductase</keyword>
<dbReference type="EC" id="1.1.1.6" evidence="6"/>
<sequence length="365" mass="38489">MAVVLRDVGQYIQGAGELDNLGKFVKKLGNKFLLICSPNNKQRIGDRIETALKSVEKEMVYSEFHNQCTMEAIEKAVADGTAAGCDIIIGAGGGTAIDTAKAVATKMGGIPCVIIPTIASNDAPCAGLSVVYNEEGVVVKVINMVRNPDVVLVDTGVIAQAPRKFLVSGMGDALATYFEARACWRTGARTMARGNCSHTSLAMAKLCYDLLLEHSAKALEAVDRNEVNEDLENVVEACIYLSGFGAICGGLAAAHAINDGLGAVPQIHANGTSHGEKVAFGLIAQLILEKAPEEEWNTVLDYIHAVGLPSTLADLGVTEFVEADIRRAAKIAASPKEFTKNVRADITADEVYEAILAADKAGAAK</sequence>
<dbReference type="Proteomes" id="UP000591071">
    <property type="component" value="Unassembled WGS sequence"/>
</dbReference>
<feature type="binding site" evidence="11">
    <location>
        <begin position="117"/>
        <end position="120"/>
    </location>
    <ligand>
        <name>NAD(+)</name>
        <dbReference type="ChEBI" id="CHEBI:57540"/>
    </ligand>
</feature>
<feature type="binding site" evidence="9">
    <location>
        <position position="255"/>
    </location>
    <ligand>
        <name>glycerol</name>
        <dbReference type="ChEBI" id="CHEBI:17754"/>
    </ligand>
</feature>
<dbReference type="GO" id="GO:0008888">
    <property type="term" value="F:glycerol dehydrogenase (NAD+) activity"/>
    <property type="evidence" value="ECO:0007669"/>
    <property type="project" value="UniProtKB-EC"/>
</dbReference>
<evidence type="ECO:0000313" key="13">
    <source>
        <dbReference type="EMBL" id="NME28464.1"/>
    </source>
</evidence>